<dbReference type="AlphaFoldDB" id="A0A975BN13"/>
<sequence>MHLKSRLILAGTSFANLKSDAIYSSLLLIHTCNPNLQNKDALLIFQIRLIQSP</sequence>
<name>A0A975BN13_9BACT</name>
<keyword evidence="2" id="KW-1185">Reference proteome</keyword>
<evidence type="ECO:0000313" key="2">
    <source>
        <dbReference type="Proteomes" id="UP000663722"/>
    </source>
</evidence>
<protein>
    <submittedName>
        <fullName evidence="1">Uncharacterized protein</fullName>
    </submittedName>
</protein>
<evidence type="ECO:0000313" key="1">
    <source>
        <dbReference type="EMBL" id="QTA88523.1"/>
    </source>
</evidence>
<gene>
    <name evidence="1" type="ORF">dnm_045690</name>
</gene>
<proteinExistence type="predicted"/>
<accession>A0A975BN13</accession>
<dbReference type="EMBL" id="CP061800">
    <property type="protein sequence ID" value="QTA88523.1"/>
    <property type="molecule type" value="Genomic_DNA"/>
</dbReference>
<dbReference type="KEGG" id="dmm:dnm_045690"/>
<organism evidence="1 2">
    <name type="scientific">Desulfonema magnum</name>
    <dbReference type="NCBI Taxonomy" id="45655"/>
    <lineage>
        <taxon>Bacteria</taxon>
        <taxon>Pseudomonadati</taxon>
        <taxon>Thermodesulfobacteriota</taxon>
        <taxon>Desulfobacteria</taxon>
        <taxon>Desulfobacterales</taxon>
        <taxon>Desulfococcaceae</taxon>
        <taxon>Desulfonema</taxon>
    </lineage>
</organism>
<reference evidence="1" key="1">
    <citation type="journal article" date="2021" name="Microb. Physiol.">
        <title>Proteogenomic Insights into the Physiology of Marine, Sulfate-Reducing, Filamentous Desulfonema limicola and Desulfonema magnum.</title>
        <authorList>
            <person name="Schnaars V."/>
            <person name="Wohlbrand L."/>
            <person name="Scheve S."/>
            <person name="Hinrichs C."/>
            <person name="Reinhardt R."/>
            <person name="Rabus R."/>
        </authorList>
    </citation>
    <scope>NUCLEOTIDE SEQUENCE</scope>
    <source>
        <strain evidence="1">4be13</strain>
    </source>
</reference>
<dbReference type="Proteomes" id="UP000663722">
    <property type="component" value="Chromosome"/>
</dbReference>